<evidence type="ECO:0000256" key="4">
    <source>
        <dbReference type="PIRSR" id="PIRSR000138-1"/>
    </source>
</evidence>
<organism evidence="8 9">
    <name type="scientific">Grifola frondosa</name>
    <name type="common">Maitake</name>
    <name type="synonym">Polyporus frondosus</name>
    <dbReference type="NCBI Taxonomy" id="5627"/>
    <lineage>
        <taxon>Eukaryota</taxon>
        <taxon>Fungi</taxon>
        <taxon>Dikarya</taxon>
        <taxon>Basidiomycota</taxon>
        <taxon>Agaricomycotina</taxon>
        <taxon>Agaricomycetes</taxon>
        <taxon>Polyporales</taxon>
        <taxon>Grifolaceae</taxon>
        <taxon>Grifola</taxon>
    </lineage>
</organism>
<feature type="binding site" evidence="5">
    <location>
        <position position="162"/>
    </location>
    <ligand>
        <name>glyoxylate</name>
        <dbReference type="ChEBI" id="CHEBI:36655"/>
    </ligand>
</feature>
<dbReference type="OrthoDB" id="25826at2759"/>
<reference evidence="8 9" key="1">
    <citation type="submission" date="2016-03" db="EMBL/GenBank/DDBJ databases">
        <title>Whole genome sequencing of Grifola frondosa 9006-11.</title>
        <authorList>
            <person name="Min B."/>
            <person name="Park H."/>
            <person name="Kim J.-G."/>
            <person name="Cho H."/>
            <person name="Oh Y.-L."/>
            <person name="Kong W.-S."/>
            <person name="Choi I.-G."/>
        </authorList>
    </citation>
    <scope>NUCLEOTIDE SEQUENCE [LARGE SCALE GENOMIC DNA]</scope>
    <source>
        <strain evidence="8 9">9006-11</strain>
    </source>
</reference>
<evidence type="ECO:0000256" key="2">
    <source>
        <dbReference type="ARBA" id="ARBA00023002"/>
    </source>
</evidence>
<dbReference type="STRING" id="5627.A0A1C7M2N1"/>
<dbReference type="PROSITE" id="PS51349">
    <property type="entry name" value="FMN_HYDROXY_ACID_DH_2"/>
    <property type="match status" value="1"/>
</dbReference>
<dbReference type="SUPFAM" id="SSF51395">
    <property type="entry name" value="FMN-linked oxidoreductases"/>
    <property type="match status" value="1"/>
</dbReference>
<feature type="binding site" evidence="5">
    <location>
        <position position="160"/>
    </location>
    <ligand>
        <name>FMN</name>
        <dbReference type="ChEBI" id="CHEBI:58210"/>
    </ligand>
</feature>
<feature type="binding site" evidence="5">
    <location>
        <position position="319"/>
    </location>
    <ligand>
        <name>FMN</name>
        <dbReference type="ChEBI" id="CHEBI:58210"/>
    </ligand>
</feature>
<comment type="caution">
    <text evidence="8">The sequence shown here is derived from an EMBL/GenBank/DDBJ whole genome shotgun (WGS) entry which is preliminary data.</text>
</comment>
<sequence length="435" mass="47565">MSKPSNAAETTSRDWSSFMRESYASRKPPVSGTVDVERLEQSAREKLKGREDAFSYVFCNAGTSATYHNNRKEFDKWKIVPRMLRDTTVRSIETSLFGVKYPAPLMLAPIGVQGIVHAEAELASAAAVGKLGLPFIMSSAATRSIEAVAKANGTGPRWYQLYWPSNDDITRSILSRIKASGFSALVVTLDCMMLGWRPRDIDAAYLPFFHSVGAQIGLTDPVFMARHRLEPISPEEVPAFPYDPAHLDALLQQGDEKTMQLVRLGADWIAQTNAGQFRSWEDLKFLREQWEGPLILKGILSVEDAELAIDAGVDGIVVSNHGGRQVDGAVPSLYALQKICQSAKVKQAQASGKFTVLVDSGVRTGSDMFKAIVLGAQGVLLGRPFIYGLAIAGQAGVENVVKSILAEFEITLGLCGYKNLEEIHGRGEEIMVRLD</sequence>
<evidence type="ECO:0000256" key="1">
    <source>
        <dbReference type="ARBA" id="ARBA00001917"/>
    </source>
</evidence>
<feature type="binding site" evidence="5">
    <location>
        <begin position="109"/>
        <end position="111"/>
    </location>
    <ligand>
        <name>FMN</name>
        <dbReference type="ChEBI" id="CHEBI:58210"/>
    </ligand>
</feature>
<dbReference type="Pfam" id="PF01070">
    <property type="entry name" value="FMN_dh"/>
    <property type="match status" value="1"/>
</dbReference>
<keyword evidence="9" id="KW-1185">Reference proteome</keyword>
<feature type="active site" description="Proton acceptor" evidence="4">
    <location>
        <position position="321"/>
    </location>
</feature>
<protein>
    <submittedName>
        <fullName evidence="8">Putative lactate 2-monooxygenase PB1A11.03</fullName>
    </submittedName>
</protein>
<name>A0A1C7M2N1_GRIFR</name>
<keyword evidence="8" id="KW-0503">Monooxygenase</keyword>
<evidence type="ECO:0000256" key="5">
    <source>
        <dbReference type="PIRSR" id="PIRSR000138-2"/>
    </source>
</evidence>
<feature type="binding site" evidence="5">
    <location>
        <position position="324"/>
    </location>
    <ligand>
        <name>glyoxylate</name>
        <dbReference type="ChEBI" id="CHEBI:36655"/>
    </ligand>
</feature>
<evidence type="ECO:0000259" key="7">
    <source>
        <dbReference type="PROSITE" id="PS51349"/>
    </source>
</evidence>
<dbReference type="PANTHER" id="PTHR10578:SF143">
    <property type="entry name" value="FMN-DEPENDENT ALPHA-HYDROXY ACID DEHYDROGENASE PB1A11.03"/>
    <property type="match status" value="1"/>
</dbReference>
<feature type="binding site" evidence="5">
    <location>
        <position position="188"/>
    </location>
    <ligand>
        <name>FMN</name>
        <dbReference type="ChEBI" id="CHEBI:58210"/>
    </ligand>
</feature>
<comment type="similarity">
    <text evidence="3">Belongs to the FMN-dependent alpha-hydroxy acid dehydrogenase family.</text>
</comment>
<dbReference type="InterPro" id="IPR008259">
    <property type="entry name" value="FMN_hydac_DH_AS"/>
</dbReference>
<evidence type="ECO:0000256" key="6">
    <source>
        <dbReference type="SAM" id="MobiDB-lite"/>
    </source>
</evidence>
<accession>A0A1C7M2N1</accession>
<dbReference type="Gene3D" id="3.20.20.70">
    <property type="entry name" value="Aldolase class I"/>
    <property type="match status" value="1"/>
</dbReference>
<gene>
    <name evidence="8" type="ORF">A0H81_08469</name>
</gene>
<evidence type="ECO:0000313" key="8">
    <source>
        <dbReference type="EMBL" id="OBZ71201.1"/>
    </source>
</evidence>
<feature type="domain" description="FMN hydroxy acid dehydrogenase" evidence="7">
    <location>
        <begin position="30"/>
        <end position="433"/>
    </location>
</feature>
<keyword evidence="2" id="KW-0560">Oxidoreductase</keyword>
<evidence type="ECO:0000313" key="9">
    <source>
        <dbReference type="Proteomes" id="UP000092993"/>
    </source>
</evidence>
<dbReference type="OMA" id="CMLADTD"/>
<dbReference type="PROSITE" id="PS00557">
    <property type="entry name" value="FMN_HYDROXY_ACID_DH_1"/>
    <property type="match status" value="1"/>
</dbReference>
<feature type="binding site" evidence="5">
    <location>
        <begin position="359"/>
        <end position="363"/>
    </location>
    <ligand>
        <name>FMN</name>
        <dbReference type="ChEBI" id="CHEBI:58210"/>
    </ligand>
</feature>
<dbReference type="InterPro" id="IPR000262">
    <property type="entry name" value="FMN-dep_DH"/>
</dbReference>
<dbReference type="EMBL" id="LUGG01000011">
    <property type="protein sequence ID" value="OBZ71201.1"/>
    <property type="molecule type" value="Genomic_DNA"/>
</dbReference>
<feature type="binding site" evidence="5">
    <location>
        <begin position="382"/>
        <end position="383"/>
    </location>
    <ligand>
        <name>FMN</name>
        <dbReference type="ChEBI" id="CHEBI:58210"/>
    </ligand>
</feature>
<evidence type="ECO:0000256" key="3">
    <source>
        <dbReference type="ARBA" id="ARBA00024042"/>
    </source>
</evidence>
<dbReference type="InterPro" id="IPR037396">
    <property type="entry name" value="FMN_HAD"/>
</dbReference>
<feature type="binding site" evidence="5">
    <location>
        <position position="297"/>
    </location>
    <ligand>
        <name>FMN</name>
        <dbReference type="ChEBI" id="CHEBI:58210"/>
    </ligand>
</feature>
<feature type="binding site" evidence="5">
    <location>
        <position position="138"/>
    </location>
    <ligand>
        <name>FMN</name>
        <dbReference type="ChEBI" id="CHEBI:58210"/>
    </ligand>
</feature>
<dbReference type="GO" id="GO:0004497">
    <property type="term" value="F:monooxygenase activity"/>
    <property type="evidence" value="ECO:0007669"/>
    <property type="project" value="UniProtKB-KW"/>
</dbReference>
<feature type="compositionally biased region" description="Polar residues" evidence="6">
    <location>
        <begin position="1"/>
        <end position="15"/>
    </location>
</feature>
<dbReference type="InterPro" id="IPR012133">
    <property type="entry name" value="Alpha-hydoxy_acid_DH_FMN"/>
</dbReference>
<dbReference type="PANTHER" id="PTHR10578">
    <property type="entry name" value="S -2-HYDROXY-ACID OXIDASE-RELATED"/>
    <property type="match status" value="1"/>
</dbReference>
<dbReference type="GO" id="GO:0010181">
    <property type="term" value="F:FMN binding"/>
    <property type="evidence" value="ECO:0007669"/>
    <property type="project" value="InterPro"/>
</dbReference>
<feature type="region of interest" description="Disordered" evidence="6">
    <location>
        <begin position="1"/>
        <end position="37"/>
    </location>
</feature>
<keyword evidence="5" id="KW-0285">Flavoprotein</keyword>
<proteinExistence type="inferred from homology"/>
<feature type="binding site" evidence="5">
    <location>
        <position position="197"/>
    </location>
    <ligand>
        <name>glyoxylate</name>
        <dbReference type="ChEBI" id="CHEBI:36655"/>
    </ligand>
</feature>
<comment type="cofactor">
    <cofactor evidence="1">
        <name>FMN</name>
        <dbReference type="ChEBI" id="CHEBI:58210"/>
    </cofactor>
</comment>
<dbReference type="InterPro" id="IPR013785">
    <property type="entry name" value="Aldolase_TIM"/>
</dbReference>
<dbReference type="PIRSF" id="PIRSF000138">
    <property type="entry name" value="Al-hdrx_acd_dh"/>
    <property type="match status" value="1"/>
</dbReference>
<keyword evidence="5" id="KW-0288">FMN</keyword>
<feature type="binding site" evidence="5">
    <location>
        <position position="321"/>
    </location>
    <ligand>
        <name>glyoxylate</name>
        <dbReference type="ChEBI" id="CHEBI:36655"/>
    </ligand>
</feature>
<feature type="binding site" evidence="5">
    <location>
        <position position="56"/>
    </location>
    <ligand>
        <name>glyoxylate</name>
        <dbReference type="ChEBI" id="CHEBI:36655"/>
    </ligand>
</feature>
<dbReference type="Proteomes" id="UP000092993">
    <property type="component" value="Unassembled WGS sequence"/>
</dbReference>
<dbReference type="AlphaFoldDB" id="A0A1C7M2N1"/>